<feature type="transmembrane region" description="Helical" evidence="2">
    <location>
        <begin position="77"/>
        <end position="96"/>
    </location>
</feature>
<proteinExistence type="predicted"/>
<comment type="caution">
    <text evidence="4">The sequence shown here is derived from an EMBL/GenBank/DDBJ whole genome shotgun (WGS) entry which is preliminary data.</text>
</comment>
<organism evidence="4">
    <name type="scientific">Leptospirillum ferriphilum</name>
    <dbReference type="NCBI Taxonomy" id="178606"/>
    <lineage>
        <taxon>Bacteria</taxon>
        <taxon>Pseudomonadati</taxon>
        <taxon>Nitrospirota</taxon>
        <taxon>Nitrospiria</taxon>
        <taxon>Nitrospirales</taxon>
        <taxon>Nitrospiraceae</taxon>
        <taxon>Leptospirillum</taxon>
    </lineage>
</organism>
<feature type="transmembrane region" description="Helical" evidence="2">
    <location>
        <begin position="108"/>
        <end position="125"/>
    </location>
</feature>
<accession>A0A7C3QSH3</accession>
<keyword evidence="2" id="KW-0472">Membrane</keyword>
<dbReference type="InterPro" id="IPR025202">
    <property type="entry name" value="PLD-like_dom"/>
</dbReference>
<name>A0A7C3QSH3_9BACT</name>
<dbReference type="SUPFAM" id="SSF56024">
    <property type="entry name" value="Phospholipase D/nuclease"/>
    <property type="match status" value="1"/>
</dbReference>
<protein>
    <recommendedName>
        <fullName evidence="3">Phospholipase D-like domain-containing protein</fullName>
    </recommendedName>
</protein>
<reference evidence="4" key="1">
    <citation type="journal article" date="2020" name="mSystems">
        <title>Genome- and Community-Level Interaction Insights into Carbon Utilization and Element Cycling Functions of Hydrothermarchaeota in Hydrothermal Sediment.</title>
        <authorList>
            <person name="Zhou Z."/>
            <person name="Liu Y."/>
            <person name="Xu W."/>
            <person name="Pan J."/>
            <person name="Luo Z.H."/>
            <person name="Li M."/>
        </authorList>
    </citation>
    <scope>NUCLEOTIDE SEQUENCE [LARGE SCALE GENOMIC DNA]</scope>
    <source>
        <strain evidence="4">SpSt-902</strain>
    </source>
</reference>
<keyword evidence="2" id="KW-1133">Transmembrane helix</keyword>
<dbReference type="AlphaFoldDB" id="A0A7C3QSH3"/>
<feature type="transmembrane region" description="Helical" evidence="2">
    <location>
        <begin position="173"/>
        <end position="192"/>
    </location>
</feature>
<feature type="domain" description="Phospholipase D-like" evidence="3">
    <location>
        <begin position="211"/>
        <end position="308"/>
    </location>
</feature>
<feature type="transmembrane region" description="Helical" evidence="2">
    <location>
        <begin position="43"/>
        <end position="65"/>
    </location>
</feature>
<evidence type="ECO:0000313" key="4">
    <source>
        <dbReference type="EMBL" id="HFT92431.1"/>
    </source>
</evidence>
<gene>
    <name evidence="4" type="ORF">ENX03_00545</name>
</gene>
<dbReference type="Gene3D" id="3.30.870.10">
    <property type="entry name" value="Endonuclease Chain A"/>
    <property type="match status" value="1"/>
</dbReference>
<dbReference type="EMBL" id="DTMM01000009">
    <property type="protein sequence ID" value="HFT92431.1"/>
    <property type="molecule type" value="Genomic_DNA"/>
</dbReference>
<feature type="transmembrane region" description="Helical" evidence="2">
    <location>
        <begin position="131"/>
        <end position="152"/>
    </location>
</feature>
<keyword evidence="2" id="KW-0812">Transmembrane</keyword>
<evidence type="ECO:0000256" key="2">
    <source>
        <dbReference type="SAM" id="Phobius"/>
    </source>
</evidence>
<sequence length="353" mass="38935">MADSPLIEDAENKNPARNVPSNEDDFQDPEILHRNEQFSMTQIGVSFAMILGMIFGMAGLTIAFMSDQVKGLQIVGWGMALFTVSTLIHLAVSRVWTGRIEKEAITRNSYLLVLSLLSVIVYLYALLSDTVYVFAGFIAANIYFPIFGRFALSVEAPTPPARPGSFNITPFSRIALSAIVLLGIIVGLGIGMDSSGSQATGRGLFARNIVVRKIHQSRKSIHMVVFRFIKPYRILEALKRKEQAGVGVKVLVKPDALQADSQAIGSLLSAGIPVRVLPPDTPKWLRPYTVIDSRILLQGSKGWADASSPFQKQLVVQSSMLIFERIRRMDYNFRVIWNHSAPLVAPLPPPSVR</sequence>
<evidence type="ECO:0000256" key="1">
    <source>
        <dbReference type="SAM" id="MobiDB-lite"/>
    </source>
</evidence>
<feature type="region of interest" description="Disordered" evidence="1">
    <location>
        <begin position="1"/>
        <end position="26"/>
    </location>
</feature>
<evidence type="ECO:0000259" key="3">
    <source>
        <dbReference type="Pfam" id="PF13091"/>
    </source>
</evidence>
<dbReference type="Pfam" id="PF13091">
    <property type="entry name" value="PLDc_2"/>
    <property type="match status" value="1"/>
</dbReference>